<dbReference type="NCBIfam" id="TIGR00756">
    <property type="entry name" value="PPR"/>
    <property type="match status" value="4"/>
</dbReference>
<dbReference type="Proteomes" id="UP001085076">
    <property type="component" value="Miscellaneous, Linkage group lg04"/>
</dbReference>
<proteinExistence type="predicted"/>
<dbReference type="Gene3D" id="1.25.40.10">
    <property type="entry name" value="Tetratricopeptide repeat domain"/>
    <property type="match status" value="5"/>
</dbReference>
<evidence type="ECO:0000256" key="1">
    <source>
        <dbReference type="ARBA" id="ARBA00022737"/>
    </source>
</evidence>
<feature type="repeat" description="PPR" evidence="2">
    <location>
        <begin position="387"/>
        <end position="417"/>
    </location>
</feature>
<dbReference type="InterPro" id="IPR002885">
    <property type="entry name" value="PPR_rpt"/>
</dbReference>
<dbReference type="AlphaFoldDB" id="A0A9D5CJ65"/>
<name>A0A9D5CJ65_9LILI</name>
<dbReference type="PROSITE" id="PS51375">
    <property type="entry name" value="PPR"/>
    <property type="match status" value="6"/>
</dbReference>
<comment type="caution">
    <text evidence="4">The sequence shown here is derived from an EMBL/GenBank/DDBJ whole genome shotgun (WGS) entry which is preliminary data.</text>
</comment>
<dbReference type="SUPFAM" id="SSF48452">
    <property type="entry name" value="TPR-like"/>
    <property type="match status" value="1"/>
</dbReference>
<dbReference type="GO" id="GO:0099402">
    <property type="term" value="P:plant organ development"/>
    <property type="evidence" value="ECO:0007669"/>
    <property type="project" value="UniProtKB-ARBA"/>
</dbReference>
<dbReference type="PANTHER" id="PTHR47928:SF207">
    <property type="entry name" value="PENTATRICOPEPTIDE REPEAT-CONTAINING PROTEIN"/>
    <property type="match status" value="1"/>
</dbReference>
<dbReference type="FunFam" id="1.25.40.10:FF:000158">
    <property type="entry name" value="pentatricopeptide repeat-containing protein At2g33680"/>
    <property type="match status" value="1"/>
</dbReference>
<dbReference type="InterPro" id="IPR046848">
    <property type="entry name" value="E_motif"/>
</dbReference>
<dbReference type="InterPro" id="IPR011990">
    <property type="entry name" value="TPR-like_helical_dom_sf"/>
</dbReference>
<accession>A0A9D5CJ65</accession>
<feature type="repeat" description="PPR" evidence="2">
    <location>
        <begin position="418"/>
        <end position="452"/>
    </location>
</feature>
<reference evidence="4" key="1">
    <citation type="submission" date="2021-03" db="EMBL/GenBank/DDBJ databases">
        <authorList>
            <person name="Li Z."/>
            <person name="Yang C."/>
        </authorList>
    </citation>
    <scope>NUCLEOTIDE SEQUENCE</scope>
    <source>
        <strain evidence="4">Dzin_1.0</strain>
        <tissue evidence="4">Leaf</tissue>
    </source>
</reference>
<dbReference type="GO" id="GO:0009451">
    <property type="term" value="P:RNA modification"/>
    <property type="evidence" value="ECO:0007669"/>
    <property type="project" value="UniProtKB-ARBA"/>
</dbReference>
<gene>
    <name evidence="4" type="ORF">J5N97_016348</name>
</gene>
<feature type="repeat" description="PPR" evidence="2">
    <location>
        <begin position="104"/>
        <end position="138"/>
    </location>
</feature>
<organism evidence="4 5">
    <name type="scientific">Dioscorea zingiberensis</name>
    <dbReference type="NCBI Taxonomy" id="325984"/>
    <lineage>
        <taxon>Eukaryota</taxon>
        <taxon>Viridiplantae</taxon>
        <taxon>Streptophyta</taxon>
        <taxon>Embryophyta</taxon>
        <taxon>Tracheophyta</taxon>
        <taxon>Spermatophyta</taxon>
        <taxon>Magnoliopsida</taxon>
        <taxon>Liliopsida</taxon>
        <taxon>Dioscoreales</taxon>
        <taxon>Dioscoreaceae</taxon>
        <taxon>Dioscorea</taxon>
    </lineage>
</organism>
<evidence type="ECO:0000313" key="5">
    <source>
        <dbReference type="Proteomes" id="UP001085076"/>
    </source>
</evidence>
<sequence length="859" mass="96894">MSSWSSQVIADSRCGGFSQALSIFGEMLKSEEKLDEFVLASLLRSSSGLSDLCIGEQLHAKAIRLGHALECGVRRSLIAIYSTCGFFELARRVFDEVPSVHETDVPTWNAIISVYVSHGQYDMCFLLFSDMLSIGHLPPSDATYSSIISACGSANDVEIGKMVHAMIVKDATLDKTKLLNSLITMYSKCGDLDNANKVFQTMDRMNIVSWNAMIAGLGQNEEFRCALEVFCALTRFDQQMLVKPNRITFLSVLSSVSGCSSLKLGREVHAQVIKLSLESETSIGNAIITMYGKCGDVTKCRLSFDRLSLRDVITWNSMLMGYAQNNQTKNCFKLFKEMIVLGIKPDNHTITILLNALSSTSVISNCYMLIREIHGFLLRRSRSRVLNIAAYNAIITMYAKCEMLGEAEKLFNWMGKHDSYSWNAMIDGYSVNGFYDDAIMFFIYMQEQGLKSNHLTFSILLTACGRLASAELGKQIHAFTIKHRFPHCGYQFHLLSVNNALVAMYSKCGSISDSAKVFHKMAKRDVFSWTAMITAYAHHGMAYESFEYFERMKRNGIEPNSVTFLGLLTACAHAGLVKEGTKYFNLMIKIYGVNPSIEHYACMVDLYGRSGQFKRAEDMVETGISRLGLRQNSCVFLWKVLLGACHAHNQFGLGVRVARRILDLDPEDETSHVLLSNLYASFGMWEHAITVRSLLKAKGLKKEAGCSWVELDNRRHVFVAGDSSHPDRKRIYDKLEDLDEKCRSIGYIPMTKFVHHDVDEVQKEAILSSHSEKLAVSFSLLQNGSRKSIIRVIKNLRICGDCHNWMKFASQVEGNKQCTRSSRNPTDEEDKKSCRMRSFTECGSWKREDHEELWIQLQK</sequence>
<dbReference type="GO" id="GO:0008270">
    <property type="term" value="F:zinc ion binding"/>
    <property type="evidence" value="ECO:0007669"/>
    <property type="project" value="InterPro"/>
</dbReference>
<evidence type="ECO:0000259" key="3">
    <source>
        <dbReference type="Pfam" id="PF14432"/>
    </source>
</evidence>
<dbReference type="Pfam" id="PF13041">
    <property type="entry name" value="PPR_2"/>
    <property type="match status" value="4"/>
</dbReference>
<dbReference type="Pfam" id="PF01535">
    <property type="entry name" value="PPR"/>
    <property type="match status" value="3"/>
</dbReference>
<feature type="repeat" description="PPR" evidence="2">
    <location>
        <begin position="311"/>
        <end position="345"/>
    </location>
</feature>
<dbReference type="Pfam" id="PF14432">
    <property type="entry name" value="DYW_deaminase"/>
    <property type="match status" value="1"/>
</dbReference>
<dbReference type="Pfam" id="PF20430">
    <property type="entry name" value="Eplus_motif"/>
    <property type="match status" value="1"/>
</dbReference>
<protein>
    <recommendedName>
        <fullName evidence="3">DYW domain-containing protein</fullName>
    </recommendedName>
</protein>
<feature type="domain" description="DYW" evidence="3">
    <location>
        <begin position="746"/>
        <end position="822"/>
    </location>
</feature>
<reference evidence="4" key="2">
    <citation type="journal article" date="2022" name="Hortic Res">
        <title>The genome of Dioscorea zingiberensis sheds light on the biosynthesis, origin and evolution of the medicinally important diosgenin saponins.</title>
        <authorList>
            <person name="Li Y."/>
            <person name="Tan C."/>
            <person name="Li Z."/>
            <person name="Guo J."/>
            <person name="Li S."/>
            <person name="Chen X."/>
            <person name="Wang C."/>
            <person name="Dai X."/>
            <person name="Yang H."/>
            <person name="Song W."/>
            <person name="Hou L."/>
            <person name="Xu J."/>
            <person name="Tong Z."/>
            <person name="Xu A."/>
            <person name="Yuan X."/>
            <person name="Wang W."/>
            <person name="Yang Q."/>
            <person name="Chen L."/>
            <person name="Sun Z."/>
            <person name="Wang K."/>
            <person name="Pan B."/>
            <person name="Chen J."/>
            <person name="Bao Y."/>
            <person name="Liu F."/>
            <person name="Qi X."/>
            <person name="Gang D.R."/>
            <person name="Wen J."/>
            <person name="Li J."/>
        </authorList>
    </citation>
    <scope>NUCLEOTIDE SEQUENCE</scope>
    <source>
        <strain evidence="4">Dzin_1.0</strain>
    </source>
</reference>
<keyword evidence="5" id="KW-1185">Reference proteome</keyword>
<dbReference type="InterPro" id="IPR050421">
    <property type="entry name" value="PPR"/>
</dbReference>
<dbReference type="PANTHER" id="PTHR47928">
    <property type="entry name" value="REPEAT-CONTAINING PROTEIN, PUTATIVE-RELATED"/>
    <property type="match status" value="1"/>
</dbReference>
<evidence type="ECO:0000313" key="4">
    <source>
        <dbReference type="EMBL" id="KAJ0974383.1"/>
    </source>
</evidence>
<evidence type="ECO:0000256" key="2">
    <source>
        <dbReference type="PROSITE-ProRule" id="PRU00708"/>
    </source>
</evidence>
<dbReference type="EMBL" id="JAGGNH010000004">
    <property type="protein sequence ID" value="KAJ0974383.1"/>
    <property type="molecule type" value="Genomic_DNA"/>
</dbReference>
<dbReference type="OrthoDB" id="766960at2759"/>
<keyword evidence="1" id="KW-0677">Repeat</keyword>
<feature type="repeat" description="PPR" evidence="2">
    <location>
        <begin position="525"/>
        <end position="559"/>
    </location>
</feature>
<feature type="repeat" description="PPR" evidence="2">
    <location>
        <begin position="175"/>
        <end position="209"/>
    </location>
</feature>
<dbReference type="InterPro" id="IPR032867">
    <property type="entry name" value="DYW_dom"/>
</dbReference>
<dbReference type="InterPro" id="IPR046849">
    <property type="entry name" value="E2_motif"/>
</dbReference>
<dbReference type="FunFam" id="1.25.40.10:FF:000381">
    <property type="entry name" value="Pentatricopeptide repeat-containing protein"/>
    <property type="match status" value="2"/>
</dbReference>
<dbReference type="Pfam" id="PF20431">
    <property type="entry name" value="E_motif"/>
    <property type="match status" value="1"/>
</dbReference>